<feature type="domain" description="FAD-binding PCMH-type" evidence="6">
    <location>
        <begin position="1"/>
        <end position="167"/>
    </location>
</feature>
<evidence type="ECO:0000313" key="7">
    <source>
        <dbReference type="EMBL" id="KKY27060.1"/>
    </source>
</evidence>
<dbReference type="InterPro" id="IPR036318">
    <property type="entry name" value="FAD-bd_PCMH-like_sf"/>
</dbReference>
<dbReference type="InterPro" id="IPR040165">
    <property type="entry name" value="Diminuto-like"/>
</dbReference>
<keyword evidence="3" id="KW-0812">Transmembrane</keyword>
<dbReference type="GO" id="GO:0071949">
    <property type="term" value="F:FAD binding"/>
    <property type="evidence" value="ECO:0007669"/>
    <property type="project" value="InterPro"/>
</dbReference>
<keyword evidence="4" id="KW-1133">Transmembrane helix</keyword>
<dbReference type="GO" id="GO:0050614">
    <property type="term" value="F:Delta24-sterol reductase activity"/>
    <property type="evidence" value="ECO:0007669"/>
    <property type="project" value="UniProtKB-EC"/>
</dbReference>
<dbReference type="FunFam" id="3.30.465.10:FF:000031">
    <property type="entry name" value="FAD binding domain protein"/>
    <property type="match status" value="1"/>
</dbReference>
<keyword evidence="8" id="KW-1185">Reference proteome</keyword>
<dbReference type="Pfam" id="PF01565">
    <property type="entry name" value="FAD_binding_4"/>
    <property type="match status" value="1"/>
</dbReference>
<evidence type="ECO:0000256" key="3">
    <source>
        <dbReference type="ARBA" id="ARBA00022692"/>
    </source>
</evidence>
<sequence length="535" mass="60778">MNRHAAAVAEIASKVRQFYDLKVPFRISHGSTNSTRLSTRRENQIIDTSALRHVIKVDVQKKTALVEPNVPMDKLADATMKYGLIPPVVMEFPGITAGGGYAGTSGESSSFKHGFFDRTVREVEMVLADGEIIKANESEKADLFHGAAGALGSMGITTLLEINLEDAHSHVETTYHPVSSISEAVSKIHELTTRTDLDYVDGILFSPTHGVLVTGRRTNNPDPSHTTRTFTNSWDPWFYLHAQSTTTKNPNPQNPTVESIPLYDYLFRYDRGGFWVGRSAFHYMLNFPFNRFTRWFLDDFLRTRMLYKALHASGYSRQYVVQDLALPYETAEQFIDYTVEKFNIWPLWLCPLKQSPAPTMHPHIIPISQPSHSTISPPSDPSSLPPMLNIGLWGFAPPTSSCPRAFTALNLDLEARLKQFGGMKWLYATAYYSSSQFWEMFDKKWYDSLRKKYRAESLPSTFDKVKGKGSDVSEEEEEGKEGWKMKSLRIRPIGGLYGIWKAMWSGEWRGVRRGRWESIDLTGVEEETEEERKAK</sequence>
<dbReference type="GO" id="GO:0008202">
    <property type="term" value="P:steroid metabolic process"/>
    <property type="evidence" value="ECO:0007669"/>
    <property type="project" value="TreeGrafter"/>
</dbReference>
<evidence type="ECO:0000256" key="5">
    <source>
        <dbReference type="ARBA" id="ARBA00023136"/>
    </source>
</evidence>
<evidence type="ECO:0000256" key="1">
    <source>
        <dbReference type="ARBA" id="ARBA00004167"/>
    </source>
</evidence>
<dbReference type="PANTHER" id="PTHR10801:SF10">
    <property type="entry name" value="FAD BINDING DOMAIN PROTEIN (AFU_ORTHOLOGUE AFUA_6G14300)"/>
    <property type="match status" value="1"/>
</dbReference>
<dbReference type="InterPro" id="IPR016166">
    <property type="entry name" value="FAD-bd_PCMH"/>
</dbReference>
<name>A0A0G2HF09_PHACM</name>
<dbReference type="SUPFAM" id="SSF56176">
    <property type="entry name" value="FAD-binding/transporter-associated domain-like"/>
    <property type="match status" value="1"/>
</dbReference>
<proteinExistence type="predicted"/>
<accession>A0A0G2HF09</accession>
<dbReference type="GO" id="GO:0016020">
    <property type="term" value="C:membrane"/>
    <property type="evidence" value="ECO:0007669"/>
    <property type="project" value="UniProtKB-SubCell"/>
</dbReference>
<comment type="subcellular location">
    <subcellularLocation>
        <location evidence="1">Membrane</location>
        <topology evidence="1">Single-pass membrane protein</topology>
    </subcellularLocation>
</comment>
<evidence type="ECO:0000256" key="2">
    <source>
        <dbReference type="ARBA" id="ARBA00012405"/>
    </source>
</evidence>
<organism evidence="7 8">
    <name type="scientific">Phaeomoniella chlamydospora</name>
    <name type="common">Phaeoacremonium chlamydosporum</name>
    <dbReference type="NCBI Taxonomy" id="158046"/>
    <lineage>
        <taxon>Eukaryota</taxon>
        <taxon>Fungi</taxon>
        <taxon>Dikarya</taxon>
        <taxon>Ascomycota</taxon>
        <taxon>Pezizomycotina</taxon>
        <taxon>Eurotiomycetes</taxon>
        <taxon>Chaetothyriomycetidae</taxon>
        <taxon>Phaeomoniellales</taxon>
        <taxon>Phaeomoniellaceae</taxon>
        <taxon>Phaeomoniella</taxon>
    </lineage>
</organism>
<dbReference type="OrthoDB" id="415825at2759"/>
<dbReference type="AlphaFoldDB" id="A0A0G2HF09"/>
<dbReference type="InterPro" id="IPR016169">
    <property type="entry name" value="FAD-bd_PCMH_sub2"/>
</dbReference>
<dbReference type="PROSITE" id="PS51387">
    <property type="entry name" value="FAD_PCMH"/>
    <property type="match status" value="1"/>
</dbReference>
<dbReference type="Proteomes" id="UP000053317">
    <property type="component" value="Unassembled WGS sequence"/>
</dbReference>
<dbReference type="GO" id="GO:0000246">
    <property type="term" value="F:Delta24(24-1) sterol reductase activity"/>
    <property type="evidence" value="ECO:0007669"/>
    <property type="project" value="TreeGrafter"/>
</dbReference>
<comment type="caution">
    <text evidence="7">The sequence shown here is derived from an EMBL/GenBank/DDBJ whole genome shotgun (WGS) entry which is preliminary data.</text>
</comment>
<evidence type="ECO:0000256" key="4">
    <source>
        <dbReference type="ARBA" id="ARBA00022989"/>
    </source>
</evidence>
<evidence type="ECO:0000313" key="8">
    <source>
        <dbReference type="Proteomes" id="UP000053317"/>
    </source>
</evidence>
<dbReference type="GO" id="GO:0005737">
    <property type="term" value="C:cytoplasm"/>
    <property type="evidence" value="ECO:0007669"/>
    <property type="project" value="TreeGrafter"/>
</dbReference>
<dbReference type="EMBL" id="LCWF01000030">
    <property type="protein sequence ID" value="KKY27060.1"/>
    <property type="molecule type" value="Genomic_DNA"/>
</dbReference>
<dbReference type="PANTHER" id="PTHR10801">
    <property type="entry name" value="24-DEHYDROCHOLESTEROL REDUCTASE"/>
    <property type="match status" value="1"/>
</dbReference>
<dbReference type="Gene3D" id="3.30.465.10">
    <property type="match status" value="1"/>
</dbReference>
<reference evidence="7 8" key="1">
    <citation type="submission" date="2015-05" db="EMBL/GenBank/DDBJ databases">
        <title>Distinctive expansion of gene families associated with plant cell wall degradation and secondary metabolism in the genomes of grapevine trunk pathogens.</title>
        <authorList>
            <person name="Lawrence D.P."/>
            <person name="Travadon R."/>
            <person name="Rolshausen P.E."/>
            <person name="Baumgartner K."/>
        </authorList>
    </citation>
    <scope>NUCLEOTIDE SEQUENCE [LARGE SCALE GENOMIC DNA]</scope>
    <source>
        <strain evidence="7">UCRPC4</strain>
    </source>
</reference>
<reference evidence="7 8" key="2">
    <citation type="submission" date="2015-05" db="EMBL/GenBank/DDBJ databases">
        <authorList>
            <person name="Morales-Cruz A."/>
            <person name="Amrine K.C."/>
            <person name="Cantu D."/>
        </authorList>
    </citation>
    <scope>NUCLEOTIDE SEQUENCE [LARGE SCALE GENOMIC DNA]</scope>
    <source>
        <strain evidence="7">UCRPC4</strain>
    </source>
</reference>
<keyword evidence="5" id="KW-0472">Membrane</keyword>
<evidence type="ECO:0000259" key="6">
    <source>
        <dbReference type="PROSITE" id="PS51387"/>
    </source>
</evidence>
<dbReference type="InterPro" id="IPR006094">
    <property type="entry name" value="Oxid_FAD_bind_N"/>
</dbReference>
<protein>
    <recommendedName>
        <fullName evidence="2">Delta(24)-sterol reductase</fullName>
        <ecNumber evidence="2">1.3.1.72</ecNumber>
    </recommendedName>
</protein>
<dbReference type="EC" id="1.3.1.72" evidence="2"/>
<gene>
    <name evidence="7" type="ORF">UCRPC4_g01285</name>
</gene>